<protein>
    <submittedName>
        <fullName evidence="3 4">Aldehyde dehydrogenase</fullName>
        <ecNumber evidence="3">1.2.1.4</ecNumber>
    </submittedName>
</protein>
<dbReference type="EMBL" id="CADIKG010000015">
    <property type="protein sequence ID" value="CAB3764856.1"/>
    <property type="molecule type" value="Genomic_DNA"/>
</dbReference>
<organism evidence="4 5">
    <name type="scientific">Burkholderia puraquae</name>
    <dbReference type="NCBI Taxonomy" id="1904757"/>
    <lineage>
        <taxon>Bacteria</taxon>
        <taxon>Pseudomonadati</taxon>
        <taxon>Pseudomonadota</taxon>
        <taxon>Betaproteobacteria</taxon>
        <taxon>Burkholderiales</taxon>
        <taxon>Burkholderiaceae</taxon>
        <taxon>Burkholderia</taxon>
        <taxon>Burkholderia cepacia complex</taxon>
    </lineage>
</organism>
<dbReference type="Gene3D" id="3.40.605.10">
    <property type="entry name" value="Aldehyde Dehydrogenase, Chain A, domain 1"/>
    <property type="match status" value="1"/>
</dbReference>
<accession>A0A1X1PKE3</accession>
<dbReference type="PANTHER" id="PTHR43353">
    <property type="entry name" value="SUCCINATE-SEMIALDEHYDE DEHYDROGENASE, MITOCHONDRIAL"/>
    <property type="match status" value="1"/>
</dbReference>
<feature type="domain" description="Aldehyde dehydrogenase" evidence="2">
    <location>
        <begin position="18"/>
        <end position="305"/>
    </location>
</feature>
<dbReference type="InterPro" id="IPR050740">
    <property type="entry name" value="Aldehyde_DH_Superfamily"/>
</dbReference>
<evidence type="ECO:0000313" key="6">
    <source>
        <dbReference type="Proteomes" id="UP000494135"/>
    </source>
</evidence>
<reference evidence="3 6" key="2">
    <citation type="submission" date="2020-04" db="EMBL/GenBank/DDBJ databases">
        <authorList>
            <person name="De Canck E."/>
        </authorList>
    </citation>
    <scope>NUCLEOTIDE SEQUENCE [LARGE SCALE GENOMIC DNA]</scope>
    <source>
        <strain evidence="3 6">LMG 29660</strain>
    </source>
</reference>
<dbReference type="EC" id="1.2.1.4" evidence="3"/>
<dbReference type="AlphaFoldDB" id="A0A1X1PKE3"/>
<keyword evidence="1 3" id="KW-0560">Oxidoreductase</keyword>
<dbReference type="OrthoDB" id="9770537at2"/>
<evidence type="ECO:0000259" key="2">
    <source>
        <dbReference type="Pfam" id="PF00171"/>
    </source>
</evidence>
<gene>
    <name evidence="3" type="primary">aldH</name>
    <name evidence="4" type="ORF">B7G54_06895</name>
    <name evidence="3" type="ORF">LMG29660_05110</name>
</gene>
<evidence type="ECO:0000256" key="1">
    <source>
        <dbReference type="ARBA" id="ARBA00023002"/>
    </source>
</evidence>
<evidence type="ECO:0000313" key="5">
    <source>
        <dbReference type="Proteomes" id="UP000193146"/>
    </source>
</evidence>
<dbReference type="RefSeq" id="WP_085038427.1">
    <property type="nucleotide sequence ID" value="NZ_CADIKG010000015.1"/>
</dbReference>
<dbReference type="PANTHER" id="PTHR43353:SF3">
    <property type="entry name" value="ALDEHYDE DEHYDROGENASE-RELATED"/>
    <property type="match status" value="1"/>
</dbReference>
<dbReference type="InterPro" id="IPR016162">
    <property type="entry name" value="Ald_DH_N"/>
</dbReference>
<dbReference type="CDD" id="cd07129">
    <property type="entry name" value="ALDH_KGSADH"/>
    <property type="match status" value="1"/>
</dbReference>
<dbReference type="Pfam" id="PF00171">
    <property type="entry name" value="Aldedh"/>
    <property type="match status" value="1"/>
</dbReference>
<evidence type="ECO:0000313" key="4">
    <source>
        <dbReference type="EMBL" id="ORT87265.1"/>
    </source>
</evidence>
<dbReference type="GO" id="GO:0033721">
    <property type="term" value="F:aldehyde dehydrogenase (NADP+) activity"/>
    <property type="evidence" value="ECO:0007669"/>
    <property type="project" value="UniProtKB-EC"/>
</dbReference>
<dbReference type="Gene3D" id="3.40.309.10">
    <property type="entry name" value="Aldehyde Dehydrogenase, Chain A, domain 2"/>
    <property type="match status" value="1"/>
</dbReference>
<dbReference type="SUPFAM" id="SSF53720">
    <property type="entry name" value="ALDH-like"/>
    <property type="match status" value="1"/>
</dbReference>
<dbReference type="InterPro" id="IPR016161">
    <property type="entry name" value="Ald_DH/histidinol_DH"/>
</dbReference>
<name>A0A1X1PKE3_9BURK</name>
<dbReference type="Proteomes" id="UP000494135">
    <property type="component" value="Unassembled WGS sequence"/>
</dbReference>
<dbReference type="InterPro" id="IPR015590">
    <property type="entry name" value="Aldehyde_DH_dom"/>
</dbReference>
<keyword evidence="5" id="KW-1185">Reference proteome</keyword>
<reference evidence="4 5" key="1">
    <citation type="submission" date="2017-04" db="EMBL/GenBank/DDBJ databases">
        <title>Burkholderia puraquae sp. nov., a novel Burkholderia cepacia complex species from hospital setting samples.</title>
        <authorList>
            <person name="Martina P."/>
            <person name="Leguizamon M."/>
            <person name="Prieto C."/>
            <person name="Sousa S."/>
            <person name="Montanaro P."/>
            <person name="Draghi W."/>
            <person name="Staembler M."/>
            <person name="Bettiol M."/>
            <person name="Figoli C."/>
            <person name="Palau J."/>
            <person name="Alvarez F."/>
            <person name="Benetti S."/>
            <person name="Anchat E."/>
            <person name="Vescina C."/>
            <person name="Ferreras J."/>
            <person name="Lasch P."/>
            <person name="Lagares A."/>
            <person name="Zorreguieta A."/>
            <person name="Yantorno O."/>
            <person name="Bosch A."/>
        </authorList>
    </citation>
    <scope>NUCLEOTIDE SEQUENCE [LARGE SCALE GENOMIC DNA]</scope>
    <source>
        <strain evidence="4 5">CAMPA 1040</strain>
    </source>
</reference>
<dbReference type="EMBL" id="NBYX01000003">
    <property type="protein sequence ID" value="ORT87265.1"/>
    <property type="molecule type" value="Genomic_DNA"/>
</dbReference>
<dbReference type="InterPro" id="IPR016163">
    <property type="entry name" value="Ald_DH_C"/>
</dbReference>
<sequence length="486" mass="50592">MSTLERDTACTQDLSPVVRTAAERAHAAQALYGSASDATRSRLLRGLADALERSSASLVAIADEETSLGPARLTGEVARTAFQLRGFAERVEAGIARHQIDDLAVAGAPPAGRPHLTRVLEPLGPVAMFSASNFPFAFSVLGGDTAAALAAGCTVIVKPHSGHPELSRRVHALAADVLREQSLPDGVIAFVDQISRDAATQLVAHPDVKAVAFTGSYHGGVALWRAANARTRPIPFYGELGSINPLVVQPDALAEGVDTPATTLATSITLGCGQFCTSPGLILVRDDAQGERFVAALARALDTQQPHAMLTPAMRGGFEHAASQVSSQPGVRVRLAASLPDNTDAPAPRLFETDARTLLDNPALREEMFGPAALVVRVANDAETIDVLNAVEGSLTVTLWGAQVDTPANRALAGAARGIAGRVLFGGVPTGVAVCDAQQHGGPWPASTQPQTTSVGYAAIERFLRPVALQDAPDWAIRANREGAAA</sequence>
<evidence type="ECO:0000313" key="3">
    <source>
        <dbReference type="EMBL" id="CAB3764856.1"/>
    </source>
</evidence>
<proteinExistence type="predicted"/>
<dbReference type="Proteomes" id="UP000193146">
    <property type="component" value="Unassembled WGS sequence"/>
</dbReference>
<dbReference type="InterPro" id="IPR044151">
    <property type="entry name" value="ALDH_KGSADH"/>
</dbReference>